<name>A0A0A9FKL4_ARUDO</name>
<evidence type="ECO:0000313" key="1">
    <source>
        <dbReference type="EMBL" id="JAE10636.1"/>
    </source>
</evidence>
<reference evidence="1" key="1">
    <citation type="submission" date="2014-09" db="EMBL/GenBank/DDBJ databases">
        <authorList>
            <person name="Magalhaes I.L.F."/>
            <person name="Oliveira U."/>
            <person name="Santos F.R."/>
            <person name="Vidigal T.H.D.A."/>
            <person name="Brescovit A.D."/>
            <person name="Santos A.J."/>
        </authorList>
    </citation>
    <scope>NUCLEOTIDE SEQUENCE</scope>
    <source>
        <tissue evidence="1">Shoot tissue taken approximately 20 cm above the soil surface</tissue>
    </source>
</reference>
<reference evidence="1" key="2">
    <citation type="journal article" date="2015" name="Data Brief">
        <title>Shoot transcriptome of the giant reed, Arundo donax.</title>
        <authorList>
            <person name="Barrero R.A."/>
            <person name="Guerrero F.D."/>
            <person name="Moolhuijzen P."/>
            <person name="Goolsby J.A."/>
            <person name="Tidwell J."/>
            <person name="Bellgard S.E."/>
            <person name="Bellgard M.I."/>
        </authorList>
    </citation>
    <scope>NUCLEOTIDE SEQUENCE</scope>
    <source>
        <tissue evidence="1">Shoot tissue taken approximately 20 cm above the soil surface</tissue>
    </source>
</reference>
<proteinExistence type="predicted"/>
<dbReference type="AlphaFoldDB" id="A0A0A9FKL4"/>
<protein>
    <submittedName>
        <fullName evidence="1">Uncharacterized protein</fullName>
    </submittedName>
</protein>
<sequence length="26" mass="2977">MNLKRSILHIETEEVLAAIGAQRIDR</sequence>
<accession>A0A0A9FKL4</accession>
<organism evidence="1">
    <name type="scientific">Arundo donax</name>
    <name type="common">Giant reed</name>
    <name type="synonym">Donax arundinaceus</name>
    <dbReference type="NCBI Taxonomy" id="35708"/>
    <lineage>
        <taxon>Eukaryota</taxon>
        <taxon>Viridiplantae</taxon>
        <taxon>Streptophyta</taxon>
        <taxon>Embryophyta</taxon>
        <taxon>Tracheophyta</taxon>
        <taxon>Spermatophyta</taxon>
        <taxon>Magnoliopsida</taxon>
        <taxon>Liliopsida</taxon>
        <taxon>Poales</taxon>
        <taxon>Poaceae</taxon>
        <taxon>PACMAD clade</taxon>
        <taxon>Arundinoideae</taxon>
        <taxon>Arundineae</taxon>
        <taxon>Arundo</taxon>
    </lineage>
</organism>
<dbReference type="EMBL" id="GBRH01187260">
    <property type="protein sequence ID" value="JAE10636.1"/>
    <property type="molecule type" value="Transcribed_RNA"/>
</dbReference>